<dbReference type="GeneID" id="36593958"/>
<keyword evidence="2" id="KW-0812">Transmembrane</keyword>
<reference evidence="3 4" key="1">
    <citation type="submission" date="2016-04" db="EMBL/GenBank/DDBJ databases">
        <title>A degradative enzymes factory behind the ericoid mycorrhizal symbiosis.</title>
        <authorList>
            <consortium name="DOE Joint Genome Institute"/>
            <person name="Martino E."/>
            <person name="Morin E."/>
            <person name="Grelet G."/>
            <person name="Kuo A."/>
            <person name="Kohler A."/>
            <person name="Daghino S."/>
            <person name="Barry K."/>
            <person name="Choi C."/>
            <person name="Cichocki N."/>
            <person name="Clum A."/>
            <person name="Copeland A."/>
            <person name="Hainaut M."/>
            <person name="Haridas S."/>
            <person name="Labutti K."/>
            <person name="Lindquist E."/>
            <person name="Lipzen A."/>
            <person name="Khouja H.-R."/>
            <person name="Murat C."/>
            <person name="Ohm R."/>
            <person name="Olson A."/>
            <person name="Spatafora J."/>
            <person name="Veneault-Fourrey C."/>
            <person name="Henrissat B."/>
            <person name="Grigoriev I."/>
            <person name="Martin F."/>
            <person name="Perotto S."/>
        </authorList>
    </citation>
    <scope>NUCLEOTIDE SEQUENCE [LARGE SCALE GENOMIC DNA]</scope>
    <source>
        <strain evidence="3 4">E</strain>
    </source>
</reference>
<dbReference type="STRING" id="1095630.A0A2J6T5R3"/>
<keyword evidence="2" id="KW-0472">Membrane</keyword>
<dbReference type="RefSeq" id="XP_024735266.1">
    <property type="nucleotide sequence ID" value="XM_024885881.1"/>
</dbReference>
<evidence type="ECO:0000313" key="4">
    <source>
        <dbReference type="Proteomes" id="UP000235371"/>
    </source>
</evidence>
<dbReference type="InParanoid" id="A0A2J6T5R3"/>
<dbReference type="OrthoDB" id="3202396at2759"/>
<dbReference type="Pfam" id="PF13826">
    <property type="entry name" value="Monooxy_af470-like"/>
    <property type="match status" value="1"/>
</dbReference>
<evidence type="ECO:0000313" key="3">
    <source>
        <dbReference type="EMBL" id="PMD58362.1"/>
    </source>
</evidence>
<feature type="region of interest" description="Disordered" evidence="1">
    <location>
        <begin position="236"/>
        <end position="271"/>
    </location>
</feature>
<gene>
    <name evidence="3" type="ORF">K444DRAFT_653453</name>
</gene>
<name>A0A2J6T5R3_9HELO</name>
<keyword evidence="2" id="KW-1133">Transmembrane helix</keyword>
<dbReference type="InterPro" id="IPR025444">
    <property type="entry name" value="Monooxy_af470"/>
</dbReference>
<dbReference type="Proteomes" id="UP000235371">
    <property type="component" value="Unassembled WGS sequence"/>
</dbReference>
<feature type="transmembrane region" description="Helical" evidence="2">
    <location>
        <begin position="38"/>
        <end position="60"/>
    </location>
</feature>
<dbReference type="AlphaFoldDB" id="A0A2J6T5R3"/>
<evidence type="ECO:0000256" key="1">
    <source>
        <dbReference type="SAM" id="MobiDB-lite"/>
    </source>
</evidence>
<dbReference type="InterPro" id="IPR011008">
    <property type="entry name" value="Dimeric_a/b-barrel"/>
</dbReference>
<dbReference type="EMBL" id="KZ613822">
    <property type="protein sequence ID" value="PMD58362.1"/>
    <property type="molecule type" value="Genomic_DNA"/>
</dbReference>
<accession>A0A2J6T5R3</accession>
<sequence length="271" mass="30577">MAPMPHQILRDDFKLSTLLYMGAFIQAVLFLIAPHRIVAMPVVLTLAGIVTKNMLIRFGFMRDPSFDRVYVGRTTAQIVNDDGSVPENGCDKEIVVFLLGSCTNNAIDGRFDSDTLEVRDMFGDMWKELSDNREKWGFIGKTGTLLSTDVENTNSAAWISYWRSLEHLQAFAQAEAHQKGLNWYMKGKHPSVGIMHETYVVPAGNWETIYHNFVPFGLGQAKQPFKEADSMRKKGMRAPHASGLMEAKGPTWKSMKSRMKNLTTEKEAHND</sequence>
<feature type="transmembrane region" description="Helical" evidence="2">
    <location>
        <begin position="12"/>
        <end position="32"/>
    </location>
</feature>
<keyword evidence="4" id="KW-1185">Reference proteome</keyword>
<dbReference type="SUPFAM" id="SSF54909">
    <property type="entry name" value="Dimeric alpha+beta barrel"/>
    <property type="match status" value="1"/>
</dbReference>
<proteinExistence type="predicted"/>
<organism evidence="3 4">
    <name type="scientific">Hyaloscypha bicolor E</name>
    <dbReference type="NCBI Taxonomy" id="1095630"/>
    <lineage>
        <taxon>Eukaryota</taxon>
        <taxon>Fungi</taxon>
        <taxon>Dikarya</taxon>
        <taxon>Ascomycota</taxon>
        <taxon>Pezizomycotina</taxon>
        <taxon>Leotiomycetes</taxon>
        <taxon>Helotiales</taxon>
        <taxon>Hyaloscyphaceae</taxon>
        <taxon>Hyaloscypha</taxon>
        <taxon>Hyaloscypha bicolor</taxon>
    </lineage>
</organism>
<protein>
    <submittedName>
        <fullName evidence="3">Uncharacterized protein</fullName>
    </submittedName>
</protein>
<evidence type="ECO:0000256" key="2">
    <source>
        <dbReference type="SAM" id="Phobius"/>
    </source>
</evidence>